<dbReference type="Gene3D" id="2.30.29.230">
    <property type="match status" value="1"/>
</dbReference>
<evidence type="ECO:0000259" key="3">
    <source>
        <dbReference type="Pfam" id="PF12068"/>
    </source>
</evidence>
<evidence type="ECO:0000256" key="2">
    <source>
        <dbReference type="SAM" id="MobiDB-lite"/>
    </source>
</evidence>
<dbReference type="InterPro" id="IPR021935">
    <property type="entry name" value="SGSM1/2_RBD"/>
</dbReference>
<feature type="region of interest" description="Disordered" evidence="2">
    <location>
        <begin position="324"/>
        <end position="360"/>
    </location>
</feature>
<keyword evidence="1" id="KW-0343">GTPase activation</keyword>
<comment type="caution">
    <text evidence="4">The sequence shown here is derived from an EMBL/GenBank/DDBJ whole genome shotgun (WGS) entry which is preliminary data.</text>
</comment>
<protein>
    <recommendedName>
        <fullName evidence="3">Small G protein signalling modulator 1/2 Rab-binding domain-containing protein</fullName>
    </recommendedName>
</protein>
<evidence type="ECO:0000313" key="5">
    <source>
        <dbReference type="Proteomes" id="UP000822688"/>
    </source>
</evidence>
<dbReference type="AlphaFoldDB" id="A0A8T0HLN2"/>
<evidence type="ECO:0000256" key="1">
    <source>
        <dbReference type="ARBA" id="ARBA00022468"/>
    </source>
</evidence>
<gene>
    <name evidence="4" type="ORF">KC19_VG037600</name>
</gene>
<name>A0A8T0HLN2_CERPU</name>
<feature type="domain" description="Small G protein signalling modulator 1/2 Rab-binding" evidence="3">
    <location>
        <begin position="60"/>
        <end position="208"/>
    </location>
</feature>
<keyword evidence="5" id="KW-1185">Reference proteome</keyword>
<dbReference type="GO" id="GO:0005096">
    <property type="term" value="F:GTPase activator activity"/>
    <property type="evidence" value="ECO:0007669"/>
    <property type="project" value="UniProtKB-KW"/>
</dbReference>
<dbReference type="Pfam" id="PF12068">
    <property type="entry name" value="PH_RBD"/>
    <property type="match status" value="1"/>
</dbReference>
<feature type="compositionally biased region" description="Basic residues" evidence="2">
    <location>
        <begin position="337"/>
        <end position="360"/>
    </location>
</feature>
<dbReference type="EMBL" id="CM026426">
    <property type="protein sequence ID" value="KAG0571729.1"/>
    <property type="molecule type" value="Genomic_DNA"/>
</dbReference>
<sequence>MGGQTGPTMDSGDFIDESDYTSSAQAVISSKTIQGGSSSLSGNESGKMMVGNGGPDSFKVVFVKDNVSVHPTQNASERISSRLRLIKQGASLFMTGIPYTVQGGGRQGLSIMKSAEKDRNLYTIRAVSLAEMRSIRRHTPPFALQYIIVVLTSGHVFPPLYFHIGGVQEFLSTLRNHALLVRSNDDSNVYLMNDVQDPLQRSLISLKLIVVTRVAVVVEPPPIVTKKDETVQPVEESPARASMQTSVYRQFPPREASREILNVLEKFSMVTKFARDTTAHLFGESRLLGNSEMEFDRGPMRLRNEGPRVLVNCHLLMEYKNPSRMVQKQQPRMGARIQRKPRTRRVRSRKGSQLKRHPLM</sequence>
<reference evidence="4" key="1">
    <citation type="submission" date="2020-06" db="EMBL/GenBank/DDBJ databases">
        <title>WGS assembly of Ceratodon purpureus strain R40.</title>
        <authorList>
            <person name="Carey S.B."/>
            <person name="Jenkins J."/>
            <person name="Shu S."/>
            <person name="Lovell J.T."/>
            <person name="Sreedasyam A."/>
            <person name="Maumus F."/>
            <person name="Tiley G.P."/>
            <person name="Fernandez-Pozo N."/>
            <person name="Barry K."/>
            <person name="Chen C."/>
            <person name="Wang M."/>
            <person name="Lipzen A."/>
            <person name="Daum C."/>
            <person name="Saski C.A."/>
            <person name="Payton A.C."/>
            <person name="Mcbreen J.C."/>
            <person name="Conrad R.E."/>
            <person name="Kollar L.M."/>
            <person name="Olsson S."/>
            <person name="Huttunen S."/>
            <person name="Landis J.B."/>
            <person name="Wickett N.J."/>
            <person name="Johnson M.G."/>
            <person name="Rensing S.A."/>
            <person name="Grimwood J."/>
            <person name="Schmutz J."/>
            <person name="Mcdaniel S.F."/>
        </authorList>
    </citation>
    <scope>NUCLEOTIDE SEQUENCE</scope>
    <source>
        <strain evidence="4">R40</strain>
    </source>
</reference>
<proteinExistence type="predicted"/>
<dbReference type="Proteomes" id="UP000822688">
    <property type="component" value="Chromosome V"/>
</dbReference>
<organism evidence="4 5">
    <name type="scientific">Ceratodon purpureus</name>
    <name type="common">Fire moss</name>
    <name type="synonym">Dicranum purpureum</name>
    <dbReference type="NCBI Taxonomy" id="3225"/>
    <lineage>
        <taxon>Eukaryota</taxon>
        <taxon>Viridiplantae</taxon>
        <taxon>Streptophyta</taxon>
        <taxon>Embryophyta</taxon>
        <taxon>Bryophyta</taxon>
        <taxon>Bryophytina</taxon>
        <taxon>Bryopsida</taxon>
        <taxon>Dicranidae</taxon>
        <taxon>Pseudoditrichales</taxon>
        <taxon>Ditrichaceae</taxon>
        <taxon>Ceratodon</taxon>
    </lineage>
</organism>
<accession>A0A8T0HLN2</accession>
<evidence type="ECO:0000313" key="4">
    <source>
        <dbReference type="EMBL" id="KAG0571729.1"/>
    </source>
</evidence>